<evidence type="ECO:0000259" key="1">
    <source>
        <dbReference type="Pfam" id="PF14534"/>
    </source>
</evidence>
<sequence length="135" mass="14821">MDAALSRALERVADGLVAMGAGNPGPYAACWADSADVTLFGAFGPIEKGHHAVTRTFEWVGSRFSDGEFVPRYEVVEASGDLAYTVGLEQGTVRVDGGEPQPITIRVTHVFRRIEDDWWLVHRHGDFPPPDQRRG</sequence>
<name>A0A1G9LMQ0_9ACTN</name>
<gene>
    <name evidence="2" type="ORF">SAMN05660642_00496</name>
</gene>
<evidence type="ECO:0000313" key="3">
    <source>
        <dbReference type="Proteomes" id="UP000198680"/>
    </source>
</evidence>
<organism evidence="2 3">
    <name type="scientific">Geodermatophilus siccatus</name>
    <dbReference type="NCBI Taxonomy" id="1137991"/>
    <lineage>
        <taxon>Bacteria</taxon>
        <taxon>Bacillati</taxon>
        <taxon>Actinomycetota</taxon>
        <taxon>Actinomycetes</taxon>
        <taxon>Geodermatophilales</taxon>
        <taxon>Geodermatophilaceae</taxon>
        <taxon>Geodermatophilus</taxon>
    </lineage>
</organism>
<dbReference type="RefSeq" id="WP_175479369.1">
    <property type="nucleotide sequence ID" value="NZ_FNHE01000001.1"/>
</dbReference>
<reference evidence="3" key="1">
    <citation type="submission" date="2016-10" db="EMBL/GenBank/DDBJ databases">
        <authorList>
            <person name="Varghese N."/>
            <person name="Submissions S."/>
        </authorList>
    </citation>
    <scope>NUCLEOTIDE SEQUENCE [LARGE SCALE GENOMIC DNA]</scope>
    <source>
        <strain evidence="3">DSM 45419</strain>
    </source>
</reference>
<proteinExistence type="predicted"/>
<dbReference type="GO" id="GO:0016853">
    <property type="term" value="F:isomerase activity"/>
    <property type="evidence" value="ECO:0007669"/>
    <property type="project" value="UniProtKB-KW"/>
</dbReference>
<feature type="domain" description="DUF4440" evidence="1">
    <location>
        <begin position="17"/>
        <end position="120"/>
    </location>
</feature>
<dbReference type="AlphaFoldDB" id="A0A1G9LMQ0"/>
<dbReference type="Pfam" id="PF14534">
    <property type="entry name" value="DUF4440"/>
    <property type="match status" value="1"/>
</dbReference>
<protein>
    <submittedName>
        <fullName evidence="2">Ketosteroid isomerase homolog</fullName>
    </submittedName>
</protein>
<keyword evidence="2" id="KW-0413">Isomerase</keyword>
<dbReference type="SUPFAM" id="SSF54427">
    <property type="entry name" value="NTF2-like"/>
    <property type="match status" value="1"/>
</dbReference>
<dbReference type="InterPro" id="IPR032710">
    <property type="entry name" value="NTF2-like_dom_sf"/>
</dbReference>
<accession>A0A1G9LMQ0</accession>
<dbReference type="STRING" id="1137991.SAMN05660642_00496"/>
<dbReference type="EMBL" id="FNHE01000001">
    <property type="protein sequence ID" value="SDL63220.1"/>
    <property type="molecule type" value="Genomic_DNA"/>
</dbReference>
<keyword evidence="3" id="KW-1185">Reference proteome</keyword>
<dbReference type="InterPro" id="IPR027843">
    <property type="entry name" value="DUF4440"/>
</dbReference>
<evidence type="ECO:0000313" key="2">
    <source>
        <dbReference type="EMBL" id="SDL63220.1"/>
    </source>
</evidence>
<dbReference type="Proteomes" id="UP000198680">
    <property type="component" value="Unassembled WGS sequence"/>
</dbReference>
<dbReference type="Gene3D" id="3.10.450.50">
    <property type="match status" value="1"/>
</dbReference>